<reference evidence="2 5" key="2">
    <citation type="submission" date="2019-11" db="EMBL/GenBank/DDBJ databases">
        <title>Draft genome sequences of five Paenibacillus species of dairy origin.</title>
        <authorList>
            <person name="Olajide A.M."/>
            <person name="Chen S."/>
            <person name="Lapointe G."/>
        </authorList>
    </citation>
    <scope>NUCLEOTIDE SEQUENCE [LARGE SCALE GENOMIC DNA]</scope>
    <source>
        <strain evidence="2 5">3CS1</strain>
    </source>
</reference>
<dbReference type="OrthoDB" id="2628095at2"/>
<keyword evidence="5" id="KW-1185">Reference proteome</keyword>
<dbReference type="InterPro" id="IPR058869">
    <property type="entry name" value="YqzN_YkzM"/>
</dbReference>
<feature type="domain" description="YqzN/YkzM" evidence="1">
    <location>
        <begin position="16"/>
        <end position="66"/>
    </location>
</feature>
<comment type="caution">
    <text evidence="3">The sequence shown here is derived from an EMBL/GenBank/DDBJ whole genome shotgun (WGS) entry which is preliminary data.</text>
</comment>
<evidence type="ECO:0000313" key="2">
    <source>
        <dbReference type="EMBL" id="MUG66530.1"/>
    </source>
</evidence>
<accession>A0A268EY04</accession>
<organism evidence="3 4">
    <name type="scientific">Paenibacillus campinasensis</name>
    <dbReference type="NCBI Taxonomy" id="66347"/>
    <lineage>
        <taxon>Bacteria</taxon>
        <taxon>Bacillati</taxon>
        <taxon>Bacillota</taxon>
        <taxon>Bacilli</taxon>
        <taxon>Bacillales</taxon>
        <taxon>Paenibacillaceae</taxon>
        <taxon>Paenibacillus</taxon>
    </lineage>
</organism>
<reference evidence="3 4" key="1">
    <citation type="submission" date="2017-07" db="EMBL/GenBank/DDBJ databases">
        <title>Isolation and whole genome analysis of endospore-forming bacteria from heroin.</title>
        <authorList>
            <person name="Kalinowski J."/>
            <person name="Ahrens B."/>
            <person name="Al-Dilaimi A."/>
            <person name="Winkler A."/>
            <person name="Wibberg D."/>
            <person name="Schleenbecker U."/>
            <person name="Ruckert C."/>
            <person name="Wolfel R."/>
            <person name="Grass G."/>
        </authorList>
    </citation>
    <scope>NUCLEOTIDE SEQUENCE [LARGE SCALE GENOMIC DNA]</scope>
    <source>
        <strain evidence="3 4">7537-G1</strain>
    </source>
</reference>
<sequence length="68" mass="7556">MAIKKTVKSKSDTLNARYEVAELKAHAKALFGVRPEVVDGALYGSGNERYTVAEVKEKINQFMKVKVV</sequence>
<evidence type="ECO:0000313" key="5">
    <source>
        <dbReference type="Proteomes" id="UP000435177"/>
    </source>
</evidence>
<dbReference type="RefSeq" id="WP_095264712.1">
    <property type="nucleotide sequence ID" value="NZ_NPBY01000027.1"/>
</dbReference>
<dbReference type="Proteomes" id="UP000435177">
    <property type="component" value="Unassembled WGS sequence"/>
</dbReference>
<name>A0A268EY04_9BACL</name>
<dbReference type="EMBL" id="NPBY01000027">
    <property type="protein sequence ID" value="PAD77998.1"/>
    <property type="molecule type" value="Genomic_DNA"/>
</dbReference>
<dbReference type="EMBL" id="WOAA01000007">
    <property type="protein sequence ID" value="MUG66530.1"/>
    <property type="molecule type" value="Genomic_DNA"/>
</dbReference>
<evidence type="ECO:0000259" key="1">
    <source>
        <dbReference type="Pfam" id="PF26160"/>
    </source>
</evidence>
<dbReference type="Proteomes" id="UP000215596">
    <property type="component" value="Unassembled WGS sequence"/>
</dbReference>
<gene>
    <name evidence="3" type="ORF">CHH67_08360</name>
    <name evidence="2" type="ORF">GNP94_11020</name>
</gene>
<protein>
    <recommendedName>
        <fullName evidence="1">YqzN/YkzM domain-containing protein</fullName>
    </recommendedName>
</protein>
<dbReference type="Pfam" id="PF26160">
    <property type="entry name" value="YqzN_YkzM"/>
    <property type="match status" value="1"/>
</dbReference>
<evidence type="ECO:0000313" key="4">
    <source>
        <dbReference type="Proteomes" id="UP000215596"/>
    </source>
</evidence>
<proteinExistence type="predicted"/>
<dbReference type="AlphaFoldDB" id="A0A268EY04"/>
<evidence type="ECO:0000313" key="3">
    <source>
        <dbReference type="EMBL" id="PAD77998.1"/>
    </source>
</evidence>